<evidence type="ECO:0008006" key="3">
    <source>
        <dbReference type="Google" id="ProtNLM"/>
    </source>
</evidence>
<keyword evidence="2" id="KW-1185">Reference proteome</keyword>
<evidence type="ECO:0000313" key="1">
    <source>
        <dbReference type="EMBL" id="MST74643.1"/>
    </source>
</evidence>
<protein>
    <recommendedName>
        <fullName evidence="3">Response regulator</fullName>
    </recommendedName>
</protein>
<name>A0A6L5YQ01_9FIRM</name>
<dbReference type="EMBL" id="VUNI01000008">
    <property type="protein sequence ID" value="MST74643.1"/>
    <property type="molecule type" value="Genomic_DNA"/>
</dbReference>
<evidence type="ECO:0000313" key="2">
    <source>
        <dbReference type="Proteomes" id="UP000474024"/>
    </source>
</evidence>
<proteinExistence type="predicted"/>
<comment type="caution">
    <text evidence="1">The sequence shown here is derived from an EMBL/GenBank/DDBJ whole genome shotgun (WGS) entry which is preliminary data.</text>
</comment>
<organism evidence="1 2">
    <name type="scientific">Roseburia porci</name>
    <dbReference type="NCBI Taxonomy" id="2605790"/>
    <lineage>
        <taxon>Bacteria</taxon>
        <taxon>Bacillati</taxon>
        <taxon>Bacillota</taxon>
        <taxon>Clostridia</taxon>
        <taxon>Lachnospirales</taxon>
        <taxon>Lachnospiraceae</taxon>
        <taxon>Roseburia</taxon>
    </lineage>
</organism>
<dbReference type="Proteomes" id="UP000474024">
    <property type="component" value="Unassembled WGS sequence"/>
</dbReference>
<sequence>MCILIYEEDRKRRTMLERTIMQYERKKEFAIKVKSFDDAQEAFLHAQQNHIEAAFISMEDRYGHGFFLAKKLKKKNPHLNLIPMSMEPRFEKELMNMHISGYLAGLCTKGKILEELENLRY</sequence>
<gene>
    <name evidence="1" type="ORF">FYJ75_06260</name>
</gene>
<accession>A0A6L5YQ01</accession>
<dbReference type="Gene3D" id="3.40.50.2300">
    <property type="match status" value="1"/>
</dbReference>
<dbReference type="RefSeq" id="WP_154429613.1">
    <property type="nucleotide sequence ID" value="NZ_VUNI01000008.1"/>
</dbReference>
<reference evidence="1 2" key="1">
    <citation type="submission" date="2019-08" db="EMBL/GenBank/DDBJ databases">
        <title>In-depth cultivation of the pig gut microbiome towards novel bacterial diversity and tailored functional studies.</title>
        <authorList>
            <person name="Wylensek D."/>
            <person name="Hitch T.C.A."/>
            <person name="Clavel T."/>
        </authorList>
    </citation>
    <scope>NUCLEOTIDE SEQUENCE [LARGE SCALE GENOMIC DNA]</scope>
    <source>
        <strain evidence="1 2">MUC/MUC-530-WT-4D</strain>
    </source>
</reference>
<dbReference type="AlphaFoldDB" id="A0A6L5YQ01"/>